<evidence type="ECO:0000313" key="3">
    <source>
        <dbReference type="Proteomes" id="UP000019132"/>
    </source>
</evidence>
<name>K3WF66_GLOUD</name>
<dbReference type="Proteomes" id="UP000019132">
    <property type="component" value="Unassembled WGS sequence"/>
</dbReference>
<keyword evidence="3" id="KW-1185">Reference proteome</keyword>
<accession>K3WF66</accession>
<reference evidence="3" key="2">
    <citation type="submission" date="2010-04" db="EMBL/GenBank/DDBJ databases">
        <authorList>
            <person name="Buell R."/>
            <person name="Hamilton J."/>
            <person name="Hostetler J."/>
        </authorList>
    </citation>
    <scope>NUCLEOTIDE SEQUENCE [LARGE SCALE GENOMIC DNA]</scope>
    <source>
        <strain evidence="3">DAOM:BR144</strain>
    </source>
</reference>
<dbReference type="EMBL" id="GL376638">
    <property type="status" value="NOT_ANNOTATED_CDS"/>
    <property type="molecule type" value="Genomic_DNA"/>
</dbReference>
<organism evidence="2 3">
    <name type="scientific">Globisporangium ultimum (strain ATCC 200006 / CBS 805.95 / DAOM BR144)</name>
    <name type="common">Pythium ultimum</name>
    <dbReference type="NCBI Taxonomy" id="431595"/>
    <lineage>
        <taxon>Eukaryota</taxon>
        <taxon>Sar</taxon>
        <taxon>Stramenopiles</taxon>
        <taxon>Oomycota</taxon>
        <taxon>Peronosporomycetes</taxon>
        <taxon>Pythiales</taxon>
        <taxon>Pythiaceae</taxon>
        <taxon>Globisporangium</taxon>
    </lineage>
</organism>
<reference evidence="2" key="3">
    <citation type="submission" date="2015-02" db="UniProtKB">
        <authorList>
            <consortium name="EnsemblProtists"/>
        </authorList>
    </citation>
    <scope>IDENTIFICATION</scope>
    <source>
        <strain evidence="2">DAOM BR144</strain>
    </source>
</reference>
<proteinExistence type="predicted"/>
<sequence length="425" mass="43897">VSVCWSSCGGTATTLYLSRPWSRSFSIVQCSGLSCFVLLLKQTSISTPATMMKTGVQVAAAMLLIATPVLSSNATALGNATLPIASNATIRANFTLANSTFQDFAALNSTSGNASISVNALSTTPVNVVGGANFSIASYASAIAGLIFDAFTDLNATLDNATFDSESVGYPEFDFSNLTTDQLIQQLNTSQIQSLELKLDTLIDHEFDGKTASTLEPPQNASASANTTVPHNGTITFSSLLASSNTSALNTSTTQNPTFATFSAVQNSSTPAHDSEITFESLNDTSNSLSSSGTSASAVEIETVENAETLVHVVSHSLENAILTAIETIEQVAKTQDQVQAVKAATTQESTSIFTAANVPSSTSSNASSASGTMWIPVAAAVGALVAIVGLAVVAVQKRRQRGYNTLSPTSSALAALTPPRSFNA</sequence>
<dbReference type="AlphaFoldDB" id="K3WF66"/>
<dbReference type="HOGENOM" id="CLU_646558_0_0_1"/>
<keyword evidence="1" id="KW-0472">Membrane</keyword>
<dbReference type="VEuPathDB" id="FungiDB:PYU1_G003597"/>
<dbReference type="eggNOG" id="ENOG502RPS1">
    <property type="taxonomic scope" value="Eukaryota"/>
</dbReference>
<dbReference type="EnsemblProtists" id="PYU1_T003607">
    <property type="protein sequence ID" value="PYU1_T003607"/>
    <property type="gene ID" value="PYU1_G003597"/>
</dbReference>
<evidence type="ECO:0000256" key="1">
    <source>
        <dbReference type="SAM" id="Phobius"/>
    </source>
</evidence>
<protein>
    <submittedName>
        <fullName evidence="2">Uncharacterized protein</fullName>
    </submittedName>
</protein>
<dbReference type="InParanoid" id="K3WF66"/>
<keyword evidence="1" id="KW-1133">Transmembrane helix</keyword>
<keyword evidence="1" id="KW-0812">Transmembrane</keyword>
<feature type="transmembrane region" description="Helical" evidence="1">
    <location>
        <begin position="374"/>
        <end position="396"/>
    </location>
</feature>
<evidence type="ECO:0000313" key="2">
    <source>
        <dbReference type="EnsemblProtists" id="PYU1_T003607"/>
    </source>
</evidence>
<reference evidence="3" key="1">
    <citation type="journal article" date="2010" name="Genome Biol.">
        <title>Genome sequence of the necrotrophic plant pathogen Pythium ultimum reveals original pathogenicity mechanisms and effector repertoire.</title>
        <authorList>
            <person name="Levesque C.A."/>
            <person name="Brouwer H."/>
            <person name="Cano L."/>
            <person name="Hamilton J.P."/>
            <person name="Holt C."/>
            <person name="Huitema E."/>
            <person name="Raffaele S."/>
            <person name="Robideau G.P."/>
            <person name="Thines M."/>
            <person name="Win J."/>
            <person name="Zerillo M.M."/>
            <person name="Beakes G.W."/>
            <person name="Boore J.L."/>
            <person name="Busam D."/>
            <person name="Dumas B."/>
            <person name="Ferriera S."/>
            <person name="Fuerstenberg S.I."/>
            <person name="Gachon C.M."/>
            <person name="Gaulin E."/>
            <person name="Govers F."/>
            <person name="Grenville-Briggs L."/>
            <person name="Horner N."/>
            <person name="Hostetler J."/>
            <person name="Jiang R.H."/>
            <person name="Johnson J."/>
            <person name="Krajaejun T."/>
            <person name="Lin H."/>
            <person name="Meijer H.J."/>
            <person name="Moore B."/>
            <person name="Morris P."/>
            <person name="Phuntmart V."/>
            <person name="Puiu D."/>
            <person name="Shetty J."/>
            <person name="Stajich J.E."/>
            <person name="Tripathy S."/>
            <person name="Wawra S."/>
            <person name="van West P."/>
            <person name="Whitty B.R."/>
            <person name="Coutinho P.M."/>
            <person name="Henrissat B."/>
            <person name="Martin F."/>
            <person name="Thomas P.D."/>
            <person name="Tyler B.M."/>
            <person name="De Vries R.P."/>
            <person name="Kamoun S."/>
            <person name="Yandell M."/>
            <person name="Tisserat N."/>
            <person name="Buell C.R."/>
        </authorList>
    </citation>
    <scope>NUCLEOTIDE SEQUENCE</scope>
    <source>
        <strain evidence="3">DAOM:BR144</strain>
    </source>
</reference>